<dbReference type="PANTHER" id="PTHR46504">
    <property type="entry name" value="TRNASE Z TRZ1"/>
    <property type="match status" value="1"/>
</dbReference>
<organism evidence="3 4">
    <name type="scientific">Immersiella caudata</name>
    <dbReference type="NCBI Taxonomy" id="314043"/>
    <lineage>
        <taxon>Eukaryota</taxon>
        <taxon>Fungi</taxon>
        <taxon>Dikarya</taxon>
        <taxon>Ascomycota</taxon>
        <taxon>Pezizomycotina</taxon>
        <taxon>Sordariomycetes</taxon>
        <taxon>Sordariomycetidae</taxon>
        <taxon>Sordariales</taxon>
        <taxon>Lasiosphaeriaceae</taxon>
        <taxon>Immersiella</taxon>
    </lineage>
</organism>
<dbReference type="InterPro" id="IPR036866">
    <property type="entry name" value="RibonucZ/Hydroxyglut_hydro"/>
</dbReference>
<dbReference type="Gene3D" id="3.60.15.10">
    <property type="entry name" value="Ribonuclease Z/Hydroxyacylglutathione hydrolase-like"/>
    <property type="match status" value="2"/>
</dbReference>
<gene>
    <name evidence="3" type="ORF">B0T14DRAFT_185078</name>
</gene>
<feature type="domain" description="Metallo-beta-lactamase" evidence="2">
    <location>
        <begin position="58"/>
        <end position="100"/>
    </location>
</feature>
<evidence type="ECO:0000256" key="1">
    <source>
        <dbReference type="SAM" id="MobiDB-lite"/>
    </source>
</evidence>
<accession>A0AA39WXU1</accession>
<name>A0AA39WXU1_9PEZI</name>
<sequence length="343" mass="38329">MVTFAEPLTQSTRSEILEWRFPKPYHNYVLTGRSRAAWHTSFVIPQLNLLLDAGLCVNNLRPKHIFLTHGHSDHTLLAPAFGNREDPPDVYCPAEMESVFNYFCQARTLLNMGGLITADDISSPLAEDSETEDTPNPRPSSKAPPPSKKSPSSTLDNAPKPSSNPLVRHNTHPVRPGDTVALRRTHSITATAFPCDHNIPCLGYLFSQTTLKLLPQYTSLPGPELRRLRQEAGVTITGPVTTPIFAFLGDGTASTLLSEPQWLKEGIPVVVTECSFLYEEHRKQAEKTKHTLWGDLEQVVQKWKGTVFVVTHFSLRYSEEEVRGFFKNKEGLENLVVWCDGGE</sequence>
<evidence type="ECO:0000313" key="4">
    <source>
        <dbReference type="Proteomes" id="UP001175000"/>
    </source>
</evidence>
<feature type="region of interest" description="Disordered" evidence="1">
    <location>
        <begin position="125"/>
        <end position="179"/>
    </location>
</feature>
<dbReference type="InterPro" id="IPR001279">
    <property type="entry name" value="Metallo-B-lactamas"/>
</dbReference>
<reference evidence="3" key="1">
    <citation type="submission" date="2023-06" db="EMBL/GenBank/DDBJ databases">
        <title>Genome-scale phylogeny and comparative genomics of the fungal order Sordariales.</title>
        <authorList>
            <consortium name="Lawrence Berkeley National Laboratory"/>
            <person name="Hensen N."/>
            <person name="Bonometti L."/>
            <person name="Westerberg I."/>
            <person name="Brannstrom I.O."/>
            <person name="Guillou S."/>
            <person name="Cros-Aarteil S."/>
            <person name="Calhoun S."/>
            <person name="Haridas S."/>
            <person name="Kuo A."/>
            <person name="Mondo S."/>
            <person name="Pangilinan J."/>
            <person name="Riley R."/>
            <person name="Labutti K."/>
            <person name="Andreopoulos B."/>
            <person name="Lipzen A."/>
            <person name="Chen C."/>
            <person name="Yanf M."/>
            <person name="Daum C."/>
            <person name="Ng V."/>
            <person name="Clum A."/>
            <person name="Steindorff A."/>
            <person name="Ohm R."/>
            <person name="Martin F."/>
            <person name="Silar P."/>
            <person name="Natvig D."/>
            <person name="Lalanne C."/>
            <person name="Gautier V."/>
            <person name="Ament-Velasquez S.L."/>
            <person name="Kruys A."/>
            <person name="Hutchinson M.I."/>
            <person name="Powell A.J."/>
            <person name="Barry K."/>
            <person name="Miller A.N."/>
            <person name="Grigoriev I.V."/>
            <person name="Debuchy R."/>
            <person name="Gladieux P."/>
            <person name="Thoren M.H."/>
            <person name="Johannesson H."/>
        </authorList>
    </citation>
    <scope>NUCLEOTIDE SEQUENCE</scope>
    <source>
        <strain evidence="3">CBS 606.72</strain>
    </source>
</reference>
<dbReference type="Pfam" id="PF00753">
    <property type="entry name" value="Lactamase_B"/>
    <property type="match status" value="1"/>
</dbReference>
<evidence type="ECO:0000259" key="2">
    <source>
        <dbReference type="Pfam" id="PF00753"/>
    </source>
</evidence>
<evidence type="ECO:0000313" key="3">
    <source>
        <dbReference type="EMBL" id="KAK0623597.1"/>
    </source>
</evidence>
<protein>
    <submittedName>
        <fullName evidence="3">Beta-lactamase-like protein</fullName>
    </submittedName>
</protein>
<dbReference type="EMBL" id="JAULSU010000003">
    <property type="protein sequence ID" value="KAK0623597.1"/>
    <property type="molecule type" value="Genomic_DNA"/>
</dbReference>
<dbReference type="PANTHER" id="PTHR46504:SF2">
    <property type="entry name" value="TRNASE Z TRZ1"/>
    <property type="match status" value="1"/>
</dbReference>
<keyword evidence="4" id="KW-1185">Reference proteome</keyword>
<proteinExistence type="predicted"/>
<feature type="compositionally biased region" description="Pro residues" evidence="1">
    <location>
        <begin position="136"/>
        <end position="148"/>
    </location>
</feature>
<comment type="caution">
    <text evidence="3">The sequence shown here is derived from an EMBL/GenBank/DDBJ whole genome shotgun (WGS) entry which is preliminary data.</text>
</comment>
<feature type="compositionally biased region" description="Polar residues" evidence="1">
    <location>
        <begin position="154"/>
        <end position="165"/>
    </location>
</feature>
<dbReference type="SUPFAM" id="SSF56281">
    <property type="entry name" value="Metallo-hydrolase/oxidoreductase"/>
    <property type="match status" value="1"/>
</dbReference>
<dbReference type="AlphaFoldDB" id="A0AA39WXU1"/>
<dbReference type="Proteomes" id="UP001175000">
    <property type="component" value="Unassembled WGS sequence"/>
</dbReference>